<sequence length="154" mass="17189">MPDVSSFALVVVGLSKDLRSTGTVEDDMGELREFVDHLLLLRGIAPLETCDIRFDSIIVDADTFSSSEALRVNLWFQHAVRCQTRVGMAGEYEYCDLPGPHLVYHSQHLVELELVGVAVEESFLDLSGCPALEQLRMIHDCYLCDVEKISSKSL</sequence>
<accession>A0AAQ3V145</accession>
<reference evidence="1 2" key="1">
    <citation type="submission" date="2024-02" db="EMBL/GenBank/DDBJ databases">
        <title>High-quality chromosome-scale genome assembly of Pensacola bahiagrass (Paspalum notatum Flugge var. saurae).</title>
        <authorList>
            <person name="Vega J.M."/>
            <person name="Podio M."/>
            <person name="Orjuela J."/>
            <person name="Siena L.A."/>
            <person name="Pessino S.C."/>
            <person name="Combes M.C."/>
            <person name="Mariac C."/>
            <person name="Albertini E."/>
            <person name="Pupilli F."/>
            <person name="Ortiz J.P.A."/>
            <person name="Leblanc O."/>
        </authorList>
    </citation>
    <scope>NUCLEOTIDE SEQUENCE [LARGE SCALE GENOMIC DNA]</scope>
    <source>
        <strain evidence="1">R1</strain>
        <tissue evidence="1">Leaf</tissue>
    </source>
</reference>
<dbReference type="PANTHER" id="PTHR34223:SF107">
    <property type="entry name" value="F-BOX DOMAIN-CONTAINING PROTEIN"/>
    <property type="match status" value="1"/>
</dbReference>
<protein>
    <submittedName>
        <fullName evidence="1">Uncharacterized protein</fullName>
    </submittedName>
</protein>
<organism evidence="1 2">
    <name type="scientific">Paspalum notatum var. saurae</name>
    <dbReference type="NCBI Taxonomy" id="547442"/>
    <lineage>
        <taxon>Eukaryota</taxon>
        <taxon>Viridiplantae</taxon>
        <taxon>Streptophyta</taxon>
        <taxon>Embryophyta</taxon>
        <taxon>Tracheophyta</taxon>
        <taxon>Spermatophyta</taxon>
        <taxon>Magnoliopsida</taxon>
        <taxon>Liliopsida</taxon>
        <taxon>Poales</taxon>
        <taxon>Poaceae</taxon>
        <taxon>PACMAD clade</taxon>
        <taxon>Panicoideae</taxon>
        <taxon>Andropogonodae</taxon>
        <taxon>Paspaleae</taxon>
        <taxon>Paspalinae</taxon>
        <taxon>Paspalum</taxon>
    </lineage>
</organism>
<dbReference type="InterPro" id="IPR053197">
    <property type="entry name" value="F-box_SCFL_complex_component"/>
</dbReference>
<proteinExistence type="predicted"/>
<dbReference type="AlphaFoldDB" id="A0AAQ3V145"/>
<name>A0AAQ3V145_PASNO</name>
<evidence type="ECO:0000313" key="1">
    <source>
        <dbReference type="EMBL" id="WVZ98964.1"/>
    </source>
</evidence>
<evidence type="ECO:0000313" key="2">
    <source>
        <dbReference type="Proteomes" id="UP001341281"/>
    </source>
</evidence>
<dbReference type="PANTHER" id="PTHR34223">
    <property type="entry name" value="OS11G0201299 PROTEIN"/>
    <property type="match status" value="1"/>
</dbReference>
<gene>
    <name evidence="1" type="ORF">U9M48_044334</name>
</gene>
<keyword evidence="2" id="KW-1185">Reference proteome</keyword>
<dbReference type="Proteomes" id="UP001341281">
    <property type="component" value="Chromosome 10"/>
</dbReference>
<dbReference type="EMBL" id="CP144754">
    <property type="protein sequence ID" value="WVZ98964.1"/>
    <property type="molecule type" value="Genomic_DNA"/>
</dbReference>